<keyword evidence="7" id="KW-0439">Lignin degradation</keyword>
<dbReference type="GO" id="GO:0046274">
    <property type="term" value="P:lignin catabolic process"/>
    <property type="evidence" value="ECO:0007669"/>
    <property type="project" value="UniProtKB-KW"/>
</dbReference>
<dbReference type="GeneID" id="36326947"/>
<keyword evidence="5" id="KW-0732">Signal</keyword>
<evidence type="ECO:0000256" key="1">
    <source>
        <dbReference type="ARBA" id="ARBA00004613"/>
    </source>
</evidence>
<feature type="region of interest" description="Disordered" evidence="10">
    <location>
        <begin position="211"/>
        <end position="251"/>
    </location>
</feature>
<comment type="similarity">
    <text evidence="2">Belongs to the carbohydrate esterase 15 (CE15) family.</text>
</comment>
<evidence type="ECO:0000256" key="4">
    <source>
        <dbReference type="ARBA" id="ARBA00022525"/>
    </source>
</evidence>
<dbReference type="AlphaFoldDB" id="A0A1X6N212"/>
<sequence>MPATPLQSPEASSTGGTIRAPSGPRFPPSRIECMPPLALPSNLQEHVDAVLDGDLPGSPSAVKKPPRSCPRSARRMPPHRVFSFPLRAGPPPEIRTKTIRLSDTSAEPTPRLPSLAFSSPTAMLRVSSLPANVPAGLAEIASTQMPSDGSPPTPSTPRVGTARPDPERGCPVMERTKTVYGLPARQARKVVAVPMSRTPSLLGVVHQQIDADNEPEPPKMERTSLEGNGHLGNHDLTDACSRPKRRPGAEAHGQSILSLKLLRCNNLHDLLLAMAGLGLTICSLSGDYAGTNYHATLERAFIKRDGRTAEIAASGSLVIIPGYEAGYLPPRPPFVSSTFSVVNGTGNFTVQVVLDPNHTISFAQPIMYPSGAAPGAGWPLIIAYDALSIPVPDGIAVMVYTNDNIAQQNGPSSRGIGLFYDLYGANATASAMTAWVWGVSRIIDALEITPEANINTAKIAVTGCSRDGKGSLMAGAFEPRIALTIPQESGSGGDTFWRLGDIVQQATEIVTENVWFSVNFDNYVYNISELPYDHHELAAMVAPRPMISYENTELEWLSPLSGFGCMTAAHTVYEALGIAEHHGFVQVGNHSHCYFPDTLNASLFAFFEKFLLDEEDVSTDYFYTNYMFNGTVWDPSHWINWTIPQLH</sequence>
<keyword evidence="13" id="KW-1185">Reference proteome</keyword>
<feature type="region of interest" description="Disordered" evidence="10">
    <location>
        <begin position="50"/>
        <end position="94"/>
    </location>
</feature>
<evidence type="ECO:0000256" key="10">
    <source>
        <dbReference type="SAM" id="MobiDB-lite"/>
    </source>
</evidence>
<dbReference type="SUPFAM" id="SSF53474">
    <property type="entry name" value="alpha/beta-Hydrolases"/>
    <property type="match status" value="1"/>
</dbReference>
<evidence type="ECO:0000313" key="12">
    <source>
        <dbReference type="EMBL" id="OSX62512.1"/>
    </source>
</evidence>
<dbReference type="Pfam" id="PF22244">
    <property type="entry name" value="GCE_fung"/>
    <property type="match status" value="1"/>
</dbReference>
<protein>
    <recommendedName>
        <fullName evidence="9">(4-O-methyl)-D-glucuronate--lignin esterase</fullName>
        <ecNumber evidence="9">3.1.1.117</ecNumber>
    </recommendedName>
</protein>
<dbReference type="Gene3D" id="3.40.50.1820">
    <property type="entry name" value="alpha/beta hydrolase"/>
    <property type="match status" value="1"/>
</dbReference>
<accession>A0A1X6N212</accession>
<dbReference type="OrthoDB" id="3781271at2759"/>
<evidence type="ECO:0000256" key="6">
    <source>
        <dbReference type="ARBA" id="ARBA00022801"/>
    </source>
</evidence>
<name>A0A1X6N212_9APHY</name>
<dbReference type="InterPro" id="IPR029058">
    <property type="entry name" value="AB_hydrolase_fold"/>
</dbReference>
<dbReference type="EMBL" id="KZ110596">
    <property type="protein sequence ID" value="OSX62512.1"/>
    <property type="molecule type" value="Genomic_DNA"/>
</dbReference>
<feature type="region of interest" description="Disordered" evidence="10">
    <location>
        <begin position="142"/>
        <end position="171"/>
    </location>
</feature>
<evidence type="ECO:0000256" key="3">
    <source>
        <dbReference type="ARBA" id="ARBA00022487"/>
    </source>
</evidence>
<gene>
    <name evidence="12" type="ORF">POSPLADRAFT_1065808</name>
</gene>
<keyword evidence="3" id="KW-0719">Serine esterase</keyword>
<feature type="domain" description="4-O-methyl-glucuronoyl methylesterase-like" evidence="11">
    <location>
        <begin position="355"/>
        <end position="577"/>
    </location>
</feature>
<dbReference type="GO" id="GO:0005576">
    <property type="term" value="C:extracellular region"/>
    <property type="evidence" value="ECO:0007669"/>
    <property type="project" value="UniProtKB-SubCell"/>
</dbReference>
<comment type="subcellular location">
    <subcellularLocation>
        <location evidence="1">Secreted</location>
    </subcellularLocation>
</comment>
<feature type="region of interest" description="Disordered" evidence="10">
    <location>
        <begin position="1"/>
        <end position="36"/>
    </location>
</feature>
<keyword evidence="6" id="KW-0378">Hydrolase</keyword>
<evidence type="ECO:0000256" key="7">
    <source>
        <dbReference type="ARBA" id="ARBA00023185"/>
    </source>
</evidence>
<dbReference type="RefSeq" id="XP_024339306.1">
    <property type="nucleotide sequence ID" value="XM_024481997.1"/>
</dbReference>
<dbReference type="GO" id="GO:0052689">
    <property type="term" value="F:carboxylic ester hydrolase activity"/>
    <property type="evidence" value="ECO:0007669"/>
    <property type="project" value="UniProtKB-KW"/>
</dbReference>
<dbReference type="InterPro" id="IPR054579">
    <property type="entry name" value="GCE-like_dom"/>
</dbReference>
<keyword evidence="4" id="KW-0964">Secreted</keyword>
<dbReference type="EC" id="3.1.1.117" evidence="9"/>
<evidence type="ECO:0000256" key="2">
    <source>
        <dbReference type="ARBA" id="ARBA00010092"/>
    </source>
</evidence>
<evidence type="ECO:0000259" key="11">
    <source>
        <dbReference type="Pfam" id="PF22244"/>
    </source>
</evidence>
<organism evidence="12 13">
    <name type="scientific">Postia placenta MAD-698-R-SB12</name>
    <dbReference type="NCBI Taxonomy" id="670580"/>
    <lineage>
        <taxon>Eukaryota</taxon>
        <taxon>Fungi</taxon>
        <taxon>Dikarya</taxon>
        <taxon>Basidiomycota</taxon>
        <taxon>Agaricomycotina</taxon>
        <taxon>Agaricomycetes</taxon>
        <taxon>Polyporales</taxon>
        <taxon>Adustoporiaceae</taxon>
        <taxon>Rhodonia</taxon>
    </lineage>
</organism>
<evidence type="ECO:0000313" key="13">
    <source>
        <dbReference type="Proteomes" id="UP000194127"/>
    </source>
</evidence>
<evidence type="ECO:0000256" key="9">
    <source>
        <dbReference type="ARBA" id="ARBA00026105"/>
    </source>
</evidence>
<dbReference type="Proteomes" id="UP000194127">
    <property type="component" value="Unassembled WGS sequence"/>
</dbReference>
<comment type="catalytic activity">
    <reaction evidence="8">
        <text>a 4-O-methyl-alpha-D-glucuronosyl ester derivative + H2O = 4-O-methyl-alpha-D-glucuronate derivative + an alcohol + H(+)</text>
        <dbReference type="Rhea" id="RHEA:67452"/>
        <dbReference type="ChEBI" id="CHEBI:15377"/>
        <dbReference type="ChEBI" id="CHEBI:15378"/>
        <dbReference type="ChEBI" id="CHEBI:30879"/>
        <dbReference type="ChEBI" id="CHEBI:171667"/>
        <dbReference type="ChEBI" id="CHEBI:171668"/>
        <dbReference type="EC" id="3.1.1.117"/>
    </reaction>
    <physiologicalReaction direction="left-to-right" evidence="8">
        <dbReference type="Rhea" id="RHEA:67453"/>
    </physiologicalReaction>
</comment>
<proteinExistence type="inferred from homology"/>
<evidence type="ECO:0000256" key="5">
    <source>
        <dbReference type="ARBA" id="ARBA00022729"/>
    </source>
</evidence>
<evidence type="ECO:0000256" key="8">
    <source>
        <dbReference type="ARBA" id="ARBA00024511"/>
    </source>
</evidence>
<dbReference type="STRING" id="670580.A0A1X6N212"/>
<feature type="compositionally biased region" description="Polar residues" evidence="10">
    <location>
        <begin position="1"/>
        <end position="16"/>
    </location>
</feature>
<reference evidence="12 13" key="1">
    <citation type="submission" date="2017-04" db="EMBL/GenBank/DDBJ databases">
        <title>Genome Sequence of the Model Brown-Rot Fungus Postia placenta SB12.</title>
        <authorList>
            <consortium name="DOE Joint Genome Institute"/>
            <person name="Gaskell J."/>
            <person name="Kersten P."/>
            <person name="Larrondo L.F."/>
            <person name="Canessa P."/>
            <person name="Martinez D."/>
            <person name="Hibbett D."/>
            <person name="Schmoll M."/>
            <person name="Kubicek C.P."/>
            <person name="Martinez A.T."/>
            <person name="Yadav J."/>
            <person name="Master E."/>
            <person name="Magnuson J.K."/>
            <person name="James T."/>
            <person name="Yaver D."/>
            <person name="Berka R."/>
            <person name="Labutti K."/>
            <person name="Lipzen A."/>
            <person name="Aerts A."/>
            <person name="Barry K."/>
            <person name="Henrissat B."/>
            <person name="Blanchette R."/>
            <person name="Grigoriev I."/>
            <person name="Cullen D."/>
        </authorList>
    </citation>
    <scope>NUCLEOTIDE SEQUENCE [LARGE SCALE GENOMIC DNA]</scope>
    <source>
        <strain evidence="12 13">MAD-698-R-SB12</strain>
    </source>
</reference>